<feature type="compositionally biased region" description="Polar residues" evidence="1">
    <location>
        <begin position="124"/>
        <end position="141"/>
    </location>
</feature>
<comment type="caution">
    <text evidence="2">The sequence shown here is derived from an EMBL/GenBank/DDBJ whole genome shotgun (WGS) entry which is preliminary data.</text>
</comment>
<sequence length="388" mass="45905">MTLITIKESNELQCKIQELKNGNSYQIVKNTLKSTPSILRKKLHIEYPNQVKDEDVDYLIKKFSEVEQDIILLIKELNCYKERHIQYAVHSKNIITSFKELFEKKDWEELFDLTSIKKTELNPASNNKNTVLSSSTDSTENLSEKHTGTIHSHHMNSLIIRKAINENKYINEKQSQGKLKEFNLEKYLQNGLINIEEKLKPVCDFYDQKIIGNLEKLNKDVILHIRKSIKIREFMIDDYNRYKAKFERIETKELDSDLNILEEKNYKYLMRKLNNAILEYETTNCVMKRDLSFFLNNLLPTFIKTWFKQFYFTVFSIAHLLYQNIGNCQEINKFTKELIPFSKSTVNTKCLKSYPLIKNEYDDAIKVYKKLVKKESSLCKSLVNLVQI</sequence>
<dbReference type="Gene3D" id="1.20.1270.60">
    <property type="entry name" value="Arfaptin homology (AH) domain/BAR domain"/>
    <property type="match status" value="1"/>
</dbReference>
<name>A0A1B7TBW1_9ASCO</name>
<dbReference type="OrthoDB" id="3971845at2759"/>
<feature type="region of interest" description="Disordered" evidence="1">
    <location>
        <begin position="124"/>
        <end position="150"/>
    </location>
</feature>
<proteinExistence type="predicted"/>
<evidence type="ECO:0000313" key="2">
    <source>
        <dbReference type="EMBL" id="OBA26222.1"/>
    </source>
</evidence>
<keyword evidence="3" id="KW-1185">Reference proteome</keyword>
<dbReference type="AlphaFoldDB" id="A0A1B7TBW1"/>
<protein>
    <submittedName>
        <fullName evidence="2">Uncharacterized protein</fullName>
    </submittedName>
</protein>
<gene>
    <name evidence="2" type="ORF">HANVADRAFT_53292</name>
</gene>
<dbReference type="InterPro" id="IPR027267">
    <property type="entry name" value="AH/BAR_dom_sf"/>
</dbReference>
<accession>A0A1B7TBW1</accession>
<evidence type="ECO:0000313" key="3">
    <source>
        <dbReference type="Proteomes" id="UP000092321"/>
    </source>
</evidence>
<evidence type="ECO:0000256" key="1">
    <source>
        <dbReference type="SAM" id="MobiDB-lite"/>
    </source>
</evidence>
<organism evidence="2 3">
    <name type="scientific">Hanseniaspora valbyensis NRRL Y-1626</name>
    <dbReference type="NCBI Taxonomy" id="766949"/>
    <lineage>
        <taxon>Eukaryota</taxon>
        <taxon>Fungi</taxon>
        <taxon>Dikarya</taxon>
        <taxon>Ascomycota</taxon>
        <taxon>Saccharomycotina</taxon>
        <taxon>Saccharomycetes</taxon>
        <taxon>Saccharomycodales</taxon>
        <taxon>Saccharomycodaceae</taxon>
        <taxon>Hanseniaspora</taxon>
    </lineage>
</organism>
<dbReference type="Proteomes" id="UP000092321">
    <property type="component" value="Unassembled WGS sequence"/>
</dbReference>
<dbReference type="EMBL" id="LXPE01000021">
    <property type="protein sequence ID" value="OBA26222.1"/>
    <property type="molecule type" value="Genomic_DNA"/>
</dbReference>
<dbReference type="SUPFAM" id="SSF103657">
    <property type="entry name" value="BAR/IMD domain-like"/>
    <property type="match status" value="1"/>
</dbReference>
<reference evidence="3" key="1">
    <citation type="journal article" date="2016" name="Proc. Natl. Acad. Sci. U.S.A.">
        <title>Comparative genomics of biotechnologically important yeasts.</title>
        <authorList>
            <person name="Riley R."/>
            <person name="Haridas S."/>
            <person name="Wolfe K.H."/>
            <person name="Lopes M.R."/>
            <person name="Hittinger C.T."/>
            <person name="Goeker M."/>
            <person name="Salamov A.A."/>
            <person name="Wisecaver J.H."/>
            <person name="Long T.M."/>
            <person name="Calvey C.H."/>
            <person name="Aerts A.L."/>
            <person name="Barry K.W."/>
            <person name="Choi C."/>
            <person name="Clum A."/>
            <person name="Coughlan A.Y."/>
            <person name="Deshpande S."/>
            <person name="Douglass A.P."/>
            <person name="Hanson S.J."/>
            <person name="Klenk H.-P."/>
            <person name="LaButti K.M."/>
            <person name="Lapidus A."/>
            <person name="Lindquist E.A."/>
            <person name="Lipzen A.M."/>
            <person name="Meier-Kolthoff J.P."/>
            <person name="Ohm R.A."/>
            <person name="Otillar R.P."/>
            <person name="Pangilinan J.L."/>
            <person name="Peng Y."/>
            <person name="Rokas A."/>
            <person name="Rosa C.A."/>
            <person name="Scheuner C."/>
            <person name="Sibirny A.A."/>
            <person name="Slot J.C."/>
            <person name="Stielow J.B."/>
            <person name="Sun H."/>
            <person name="Kurtzman C.P."/>
            <person name="Blackwell M."/>
            <person name="Grigoriev I.V."/>
            <person name="Jeffries T.W."/>
        </authorList>
    </citation>
    <scope>NUCLEOTIDE SEQUENCE [LARGE SCALE GENOMIC DNA]</scope>
    <source>
        <strain evidence="3">NRRL Y-1626</strain>
    </source>
</reference>